<dbReference type="STRING" id="1314674.A0A0D7B5V7"/>
<reference evidence="2 3" key="1">
    <citation type="journal article" date="2015" name="Fungal Genet. Biol.">
        <title>Evolution of novel wood decay mechanisms in Agaricales revealed by the genome sequences of Fistulina hepatica and Cylindrobasidium torrendii.</title>
        <authorList>
            <person name="Floudas D."/>
            <person name="Held B.W."/>
            <person name="Riley R."/>
            <person name="Nagy L.G."/>
            <person name="Koehler G."/>
            <person name="Ransdell A.S."/>
            <person name="Younus H."/>
            <person name="Chow J."/>
            <person name="Chiniquy J."/>
            <person name="Lipzen A."/>
            <person name="Tritt A."/>
            <person name="Sun H."/>
            <person name="Haridas S."/>
            <person name="LaButti K."/>
            <person name="Ohm R.A."/>
            <person name="Kues U."/>
            <person name="Blanchette R.A."/>
            <person name="Grigoriev I.V."/>
            <person name="Minto R.E."/>
            <person name="Hibbett D.S."/>
        </authorList>
    </citation>
    <scope>NUCLEOTIDE SEQUENCE [LARGE SCALE GENOMIC DNA]</scope>
    <source>
        <strain evidence="2 3">FP15055 ss-10</strain>
    </source>
</reference>
<evidence type="ECO:0000313" key="3">
    <source>
        <dbReference type="Proteomes" id="UP000054007"/>
    </source>
</evidence>
<proteinExistence type="predicted"/>
<evidence type="ECO:0000256" key="1">
    <source>
        <dbReference type="SAM" id="MobiDB-lite"/>
    </source>
</evidence>
<dbReference type="Proteomes" id="UP000054007">
    <property type="component" value="Unassembled WGS sequence"/>
</dbReference>
<dbReference type="EMBL" id="KN880584">
    <property type="protein sequence ID" value="KIY65595.1"/>
    <property type="molecule type" value="Genomic_DNA"/>
</dbReference>
<protein>
    <submittedName>
        <fullName evidence="2">Uncharacterized protein</fullName>
    </submittedName>
</protein>
<evidence type="ECO:0000313" key="2">
    <source>
        <dbReference type="EMBL" id="KIY65595.1"/>
    </source>
</evidence>
<feature type="compositionally biased region" description="Acidic residues" evidence="1">
    <location>
        <begin position="264"/>
        <end position="277"/>
    </location>
</feature>
<sequence>MDRVGIEEVSDDGLTYKVELSVSQRSLLKMEERCSIVSDMCGLGWRYNLERLPLPNSIQSQEISASLGELQKKSGIGRFQLSFVLSSDGLLRLLRARHLVIESIVCTRGDPSQNGFNFSKEIISPMISDQPVPGRIDIHVFHFNMRRDQSPEGSFLEQYDFKIAVVLGNSRMRTNNAVVERVKDTFHTGDIANIKVIAYSRRARNGKAVFPASFFASASVLRTAEFNVNVLFKEPECAIDLYQPKASEDSADIYGYASDSDLEDSFDVDSGNEDSVESDMQSSSSGPPSSFDDPSEVLQDSMDITSDSDARVAHEEGTESAQIQALQDSSGIKFLRMGRVIFLRKIAARTWLAFQNYAYFEDIKFSKLRSSYTNDEEAAARFNANGTCSPKSMYRFATMFGLTILKTMAFENIKSQLTIHNIVKETFSVFSSQYPEILEAEITVLLSHYAKETGVREGVAGVVQRLVDGETHIQPVLQRVLLHGPGVSVSRGKSENKKLKNGQVQSLAARLAAAQAAASPGAK</sequence>
<organism evidence="2 3">
    <name type="scientific">Cylindrobasidium torrendii FP15055 ss-10</name>
    <dbReference type="NCBI Taxonomy" id="1314674"/>
    <lineage>
        <taxon>Eukaryota</taxon>
        <taxon>Fungi</taxon>
        <taxon>Dikarya</taxon>
        <taxon>Basidiomycota</taxon>
        <taxon>Agaricomycotina</taxon>
        <taxon>Agaricomycetes</taxon>
        <taxon>Agaricomycetidae</taxon>
        <taxon>Agaricales</taxon>
        <taxon>Marasmiineae</taxon>
        <taxon>Physalacriaceae</taxon>
        <taxon>Cylindrobasidium</taxon>
    </lineage>
</organism>
<keyword evidence="3" id="KW-1185">Reference proteome</keyword>
<dbReference type="OrthoDB" id="6359816at2759"/>
<feature type="compositionally biased region" description="Low complexity" evidence="1">
    <location>
        <begin position="278"/>
        <end position="292"/>
    </location>
</feature>
<dbReference type="AlphaFoldDB" id="A0A0D7B5V7"/>
<accession>A0A0D7B5V7</accession>
<gene>
    <name evidence="2" type="ORF">CYLTODRAFT_492198</name>
</gene>
<name>A0A0D7B5V7_9AGAR</name>
<feature type="region of interest" description="Disordered" evidence="1">
    <location>
        <begin position="264"/>
        <end position="297"/>
    </location>
</feature>